<dbReference type="InterPro" id="IPR036866">
    <property type="entry name" value="RibonucZ/Hydroxyglut_hydro"/>
</dbReference>
<evidence type="ECO:0008006" key="3">
    <source>
        <dbReference type="Google" id="ProtNLM"/>
    </source>
</evidence>
<reference evidence="1 2" key="1">
    <citation type="submission" date="2016-10" db="EMBL/GenBank/DDBJ databases">
        <authorList>
            <person name="de Groot N.N."/>
        </authorList>
    </citation>
    <scope>NUCLEOTIDE SEQUENCE [LARGE SCALE GENOMIC DNA]</scope>
    <source>
        <strain evidence="1 2">IBRC-M10015</strain>
    </source>
</reference>
<dbReference type="Gene3D" id="3.60.15.10">
    <property type="entry name" value="Ribonuclease Z/Hydroxyacylglutathione hydrolase-like"/>
    <property type="match status" value="1"/>
</dbReference>
<dbReference type="STRING" id="890420.SAMN05216226_10170"/>
<dbReference type="EMBL" id="FNFC01000001">
    <property type="protein sequence ID" value="SDJ19456.1"/>
    <property type="molecule type" value="Genomic_DNA"/>
</dbReference>
<dbReference type="AlphaFoldDB" id="A0A1G8RR71"/>
<dbReference type="RefSeq" id="WP_092698270.1">
    <property type="nucleotide sequence ID" value="NZ_FNFC01000001.1"/>
</dbReference>
<name>A0A1G8RR71_9EURY</name>
<proteinExistence type="predicted"/>
<sequence length="233" mass="25308">MPIYDRTAAETADIVGEYDHGFSWIAHPGEDGRRASHAITTDDGVWVLDPIDAQNIDDRLADLGEVAGVAVLSCYHARDAGALARRHDVAVHIPEWMDRIEKRVDAPIERYTLAPGTNAGFHAVSCRPFPGWQEVFLYHDPTETLVTPDSLGTTEQNCIRGERLGLVTLCRLRPPTQLRGLEPARILVGHGEPVTQEPAPALETALDAGPSSFPTALLEHGPESVRSMLAALG</sequence>
<accession>A0A1G8RR71</accession>
<keyword evidence="2" id="KW-1185">Reference proteome</keyword>
<dbReference type="OrthoDB" id="169463at2157"/>
<gene>
    <name evidence="1" type="ORF">SAMN05216226_10170</name>
</gene>
<evidence type="ECO:0000313" key="2">
    <source>
        <dbReference type="Proteomes" id="UP000198856"/>
    </source>
</evidence>
<dbReference type="Proteomes" id="UP000198856">
    <property type="component" value="Unassembled WGS sequence"/>
</dbReference>
<protein>
    <recommendedName>
        <fullName evidence="3">Glyoxylase, beta-lactamase superfamily II</fullName>
    </recommendedName>
</protein>
<dbReference type="SUPFAM" id="SSF56281">
    <property type="entry name" value="Metallo-hydrolase/oxidoreductase"/>
    <property type="match status" value="1"/>
</dbReference>
<organism evidence="1 2">
    <name type="scientific">Halovenus aranensis</name>
    <dbReference type="NCBI Taxonomy" id="890420"/>
    <lineage>
        <taxon>Archaea</taxon>
        <taxon>Methanobacteriati</taxon>
        <taxon>Methanobacteriota</taxon>
        <taxon>Stenosarchaea group</taxon>
        <taxon>Halobacteria</taxon>
        <taxon>Halobacteriales</taxon>
        <taxon>Haloarculaceae</taxon>
        <taxon>Halovenus</taxon>
    </lineage>
</organism>
<evidence type="ECO:0000313" key="1">
    <source>
        <dbReference type="EMBL" id="SDJ19456.1"/>
    </source>
</evidence>